<dbReference type="Pfam" id="PF00672">
    <property type="entry name" value="HAMP"/>
    <property type="match status" value="1"/>
</dbReference>
<dbReference type="Gene3D" id="3.30.565.10">
    <property type="entry name" value="Histidine kinase-like ATPase, C-terminal domain"/>
    <property type="match status" value="1"/>
</dbReference>
<evidence type="ECO:0000256" key="7">
    <source>
        <dbReference type="SAM" id="Phobius"/>
    </source>
</evidence>
<keyword evidence="10" id="KW-1185">Reference proteome</keyword>
<sequence length="597" mass="68227">MKSISYIAHNIQIRKKLILSYLFVVFIPVLSVGLLLSNSLKQITIGHAIQQSVNNAEKIKKRTEELLRIPTDISNQIYFDNKIKSLVSNNYSSVWDVVHAYKDYNDFDAFLKLYKEIAGIRLYTGNDTLLNNWTLFKVDQATRNSEWYTDGLRNRGKIEWFYIPDVTHQNMRYLSLVREIFFDNMTFCGMLIVTVNPEYLLDAVSQEPFETLIVTGDENIIAAKDFSLVGKTLSDIDLTGFGAKTSTDIVDSKYKGKDAKIILKNVTTDNSKNQFRIISIIPTETITAEVRKVNVIAFLIIFVSLLVSIGMIFFFSNVLSKRIGILSRHIRRVALGDFSSTSVVEGKDEIGQLARHFNFMVRNIELLMSEVEEAHLQKNTLVIKQKEIKFKMLANQVNPHFLFNVLETIRMKAHTNGENEIANTVKSLGQLLRHNLEMGQEPVSLADEIVVVRKYLEIQRFRFGDKIDYELPPPEEAYDCIILPMILQPVVENAIIHGLENKLGKGTVTVRLEKWRNHLRLIVSDDGTGIEIDKLQQLMRSLNEPDDESNHHIGLRNVHQRLQLYYGSEFGLAIESELREGTKVTILFPDNGGTSHV</sequence>
<accession>A0ABT4GLD7</accession>
<feature type="transmembrane region" description="Helical" evidence="7">
    <location>
        <begin position="295"/>
        <end position="319"/>
    </location>
</feature>
<keyword evidence="7" id="KW-0812">Transmembrane</keyword>
<feature type="domain" description="HAMP" evidence="8">
    <location>
        <begin position="317"/>
        <end position="369"/>
    </location>
</feature>
<evidence type="ECO:0000313" key="9">
    <source>
        <dbReference type="EMBL" id="MCY9696879.1"/>
    </source>
</evidence>
<organism evidence="9 10">
    <name type="scientific">Paenibacillus alginolyticus</name>
    <dbReference type="NCBI Taxonomy" id="59839"/>
    <lineage>
        <taxon>Bacteria</taxon>
        <taxon>Bacillati</taxon>
        <taxon>Bacillota</taxon>
        <taxon>Bacilli</taxon>
        <taxon>Bacillales</taxon>
        <taxon>Paenibacillaceae</taxon>
        <taxon>Paenibacillus</taxon>
    </lineage>
</organism>
<name>A0ABT4GLD7_9BACL</name>
<dbReference type="Pfam" id="PF06580">
    <property type="entry name" value="His_kinase"/>
    <property type="match status" value="1"/>
</dbReference>
<dbReference type="InterPro" id="IPR050640">
    <property type="entry name" value="Bact_2-comp_sensor_kinase"/>
</dbReference>
<keyword evidence="3" id="KW-0597">Phosphoprotein</keyword>
<comment type="subcellular location">
    <subcellularLocation>
        <location evidence="1">Cell membrane</location>
        <topology evidence="1">Multi-pass membrane protein</topology>
    </subcellularLocation>
</comment>
<keyword evidence="4" id="KW-0808">Transferase</keyword>
<keyword evidence="7" id="KW-1133">Transmembrane helix</keyword>
<dbReference type="RefSeq" id="WP_268617846.1">
    <property type="nucleotide sequence ID" value="NZ_JAMDMX010000113.1"/>
</dbReference>
<keyword evidence="5 9" id="KW-0418">Kinase</keyword>
<evidence type="ECO:0000256" key="1">
    <source>
        <dbReference type="ARBA" id="ARBA00004651"/>
    </source>
</evidence>
<keyword evidence="6 7" id="KW-0472">Membrane</keyword>
<evidence type="ECO:0000256" key="6">
    <source>
        <dbReference type="ARBA" id="ARBA00023136"/>
    </source>
</evidence>
<dbReference type="CDD" id="cd06225">
    <property type="entry name" value="HAMP"/>
    <property type="match status" value="1"/>
</dbReference>
<dbReference type="Proteomes" id="UP001527099">
    <property type="component" value="Unassembled WGS sequence"/>
</dbReference>
<protein>
    <submittedName>
        <fullName evidence="9">Sensor histidine kinase</fullName>
    </submittedName>
</protein>
<dbReference type="GO" id="GO:0016301">
    <property type="term" value="F:kinase activity"/>
    <property type="evidence" value="ECO:0007669"/>
    <property type="project" value="UniProtKB-KW"/>
</dbReference>
<evidence type="ECO:0000313" key="10">
    <source>
        <dbReference type="Proteomes" id="UP001527099"/>
    </source>
</evidence>
<reference evidence="9 10" key="1">
    <citation type="submission" date="2022-05" db="EMBL/GenBank/DDBJ databases">
        <title>Genome Sequencing of Bee-Associated Microbes.</title>
        <authorList>
            <person name="Dunlap C."/>
        </authorList>
    </citation>
    <scope>NUCLEOTIDE SEQUENCE [LARGE SCALE GENOMIC DNA]</scope>
    <source>
        <strain evidence="9 10">NRRL B-14421</strain>
    </source>
</reference>
<proteinExistence type="predicted"/>
<gene>
    <name evidence="9" type="ORF">M5X19_28845</name>
</gene>
<evidence type="ECO:0000259" key="8">
    <source>
        <dbReference type="PROSITE" id="PS50885"/>
    </source>
</evidence>
<feature type="transmembrane region" description="Helical" evidence="7">
    <location>
        <begin position="21"/>
        <end position="40"/>
    </location>
</feature>
<keyword evidence="2" id="KW-1003">Cell membrane</keyword>
<dbReference type="InterPro" id="IPR003660">
    <property type="entry name" value="HAMP_dom"/>
</dbReference>
<dbReference type="SUPFAM" id="SSF158472">
    <property type="entry name" value="HAMP domain-like"/>
    <property type="match status" value="1"/>
</dbReference>
<dbReference type="PANTHER" id="PTHR34220">
    <property type="entry name" value="SENSOR HISTIDINE KINASE YPDA"/>
    <property type="match status" value="1"/>
</dbReference>
<comment type="caution">
    <text evidence="9">The sequence shown here is derived from an EMBL/GenBank/DDBJ whole genome shotgun (WGS) entry which is preliminary data.</text>
</comment>
<dbReference type="SMART" id="SM00304">
    <property type="entry name" value="HAMP"/>
    <property type="match status" value="1"/>
</dbReference>
<dbReference type="InterPro" id="IPR036890">
    <property type="entry name" value="HATPase_C_sf"/>
</dbReference>
<dbReference type="PANTHER" id="PTHR34220:SF7">
    <property type="entry name" value="SENSOR HISTIDINE KINASE YPDA"/>
    <property type="match status" value="1"/>
</dbReference>
<evidence type="ECO:0000256" key="2">
    <source>
        <dbReference type="ARBA" id="ARBA00022475"/>
    </source>
</evidence>
<dbReference type="InterPro" id="IPR010559">
    <property type="entry name" value="Sig_transdc_His_kin_internal"/>
</dbReference>
<dbReference type="SUPFAM" id="SSF55874">
    <property type="entry name" value="ATPase domain of HSP90 chaperone/DNA topoisomerase II/histidine kinase"/>
    <property type="match status" value="1"/>
</dbReference>
<dbReference type="SMART" id="SM00387">
    <property type="entry name" value="HATPase_c"/>
    <property type="match status" value="1"/>
</dbReference>
<dbReference type="Gene3D" id="6.10.340.10">
    <property type="match status" value="1"/>
</dbReference>
<evidence type="ECO:0000256" key="4">
    <source>
        <dbReference type="ARBA" id="ARBA00022679"/>
    </source>
</evidence>
<dbReference type="Pfam" id="PF02518">
    <property type="entry name" value="HATPase_c"/>
    <property type="match status" value="1"/>
</dbReference>
<dbReference type="EMBL" id="JAMDMX010000113">
    <property type="protein sequence ID" value="MCY9696879.1"/>
    <property type="molecule type" value="Genomic_DNA"/>
</dbReference>
<evidence type="ECO:0000256" key="5">
    <source>
        <dbReference type="ARBA" id="ARBA00022777"/>
    </source>
</evidence>
<evidence type="ECO:0000256" key="3">
    <source>
        <dbReference type="ARBA" id="ARBA00022553"/>
    </source>
</evidence>
<dbReference type="PROSITE" id="PS50885">
    <property type="entry name" value="HAMP"/>
    <property type="match status" value="1"/>
</dbReference>
<dbReference type="InterPro" id="IPR003594">
    <property type="entry name" value="HATPase_dom"/>
</dbReference>